<dbReference type="GO" id="GO:0070814">
    <property type="term" value="P:hydrogen sulfide biosynthetic process"/>
    <property type="evidence" value="ECO:0007669"/>
    <property type="project" value="UniProtKB-UniRule"/>
</dbReference>
<dbReference type="NCBIfam" id="TIGR00434">
    <property type="entry name" value="cysH"/>
    <property type="match status" value="1"/>
</dbReference>
<feature type="binding site" evidence="4">
    <location>
        <position position="127"/>
    </location>
    <ligand>
        <name>[4Fe-4S] cluster</name>
        <dbReference type="ChEBI" id="CHEBI:49883"/>
    </ligand>
</feature>
<dbReference type="Proteomes" id="UP000016762">
    <property type="component" value="Unassembled WGS sequence"/>
</dbReference>
<comment type="subcellular location">
    <subcellularLocation>
        <location evidence="4">Cytoplasm</location>
    </subcellularLocation>
</comment>
<dbReference type="RefSeq" id="WP_021776160.1">
    <property type="nucleotide sequence ID" value="NZ_AWXE01000001.1"/>
</dbReference>
<dbReference type="GO" id="GO:0019379">
    <property type="term" value="P:sulfate assimilation, phosphoadenylyl sulfate reduction by phosphoadenylyl-sulfate reductase (thioredoxin)"/>
    <property type="evidence" value="ECO:0007669"/>
    <property type="project" value="UniProtKB-UniRule"/>
</dbReference>
<comment type="caution">
    <text evidence="6">The sequence shown here is derived from an EMBL/GenBank/DDBJ whole genome shotgun (WGS) entry which is preliminary data.</text>
</comment>
<dbReference type="OrthoDB" id="9794018at2"/>
<dbReference type="PANTHER" id="PTHR46509">
    <property type="entry name" value="PHOSPHOADENOSINE PHOSPHOSULFATE REDUCTASE"/>
    <property type="match status" value="1"/>
</dbReference>
<dbReference type="Gene3D" id="3.40.50.620">
    <property type="entry name" value="HUPs"/>
    <property type="match status" value="1"/>
</dbReference>
<proteinExistence type="inferred from homology"/>
<evidence type="ECO:0000256" key="2">
    <source>
        <dbReference type="ARBA" id="ARBA00023002"/>
    </source>
</evidence>
<dbReference type="HAMAP" id="MF_00063">
    <property type="entry name" value="CysH"/>
    <property type="match status" value="1"/>
</dbReference>
<dbReference type="Pfam" id="PF01507">
    <property type="entry name" value="PAPS_reduct"/>
    <property type="match status" value="1"/>
</dbReference>
<feature type="binding site" evidence="4">
    <location>
        <position position="213"/>
    </location>
    <ligand>
        <name>[4Fe-4S] cluster</name>
        <dbReference type="ChEBI" id="CHEBI:49883"/>
    </ligand>
</feature>
<dbReference type="eggNOG" id="COG0175">
    <property type="taxonomic scope" value="Bacteria"/>
</dbReference>
<dbReference type="EMBL" id="AWXE01000001">
    <property type="protein sequence ID" value="ERL47141.1"/>
    <property type="molecule type" value="Genomic_DNA"/>
</dbReference>
<feature type="domain" description="Phosphoadenosine phosphosulphate reductase" evidence="5">
    <location>
        <begin position="45"/>
        <end position="215"/>
    </location>
</feature>
<comment type="cofactor">
    <cofactor evidence="4">
        <name>[4Fe-4S] cluster</name>
        <dbReference type="ChEBI" id="CHEBI:49883"/>
    </cofactor>
    <text evidence="4">Binds 1 [4Fe-4S] cluster per subunit.</text>
</comment>
<dbReference type="STRING" id="1397666.RS24_00054"/>
<dbReference type="GO" id="GO:0004604">
    <property type="term" value="F:phosphoadenylyl-sulfate reductase (thioredoxin) activity"/>
    <property type="evidence" value="ECO:0007669"/>
    <property type="project" value="UniProtKB-UniRule"/>
</dbReference>
<evidence type="ECO:0000256" key="1">
    <source>
        <dbReference type="ARBA" id="ARBA00009732"/>
    </source>
</evidence>
<keyword evidence="2 4" id="KW-0560">Oxidoreductase</keyword>
<feature type="binding site" evidence="4">
    <location>
        <position position="210"/>
    </location>
    <ligand>
        <name>[4Fe-4S] cluster</name>
        <dbReference type="ChEBI" id="CHEBI:49883"/>
    </ligand>
</feature>
<keyword evidence="4" id="KW-0479">Metal-binding</keyword>
<dbReference type="GO" id="GO:0051539">
    <property type="term" value="F:4 iron, 4 sulfur cluster binding"/>
    <property type="evidence" value="ECO:0007669"/>
    <property type="project" value="UniProtKB-UniRule"/>
</dbReference>
<organism evidence="6 7">
    <name type="scientific">Candidatus Micropelagius thuwalensis</name>
    <dbReference type="NCBI Taxonomy" id="1397666"/>
    <lineage>
        <taxon>Bacteria</taxon>
        <taxon>Pseudomonadati</taxon>
        <taxon>Pseudomonadota</taxon>
        <taxon>Alphaproteobacteria</taxon>
        <taxon>PS1 clade</taxon>
        <taxon>Candidatus Micropelagius</taxon>
    </lineage>
</organism>
<gene>
    <name evidence="4" type="primary">cysH</name>
    <name evidence="6" type="ORF">RS24_00054</name>
</gene>
<dbReference type="PATRIC" id="fig|1397666.3.peg.51"/>
<dbReference type="PIRSF" id="PIRSF000857">
    <property type="entry name" value="PAPS_reductase"/>
    <property type="match status" value="1"/>
</dbReference>
<keyword evidence="4" id="KW-0963">Cytoplasm</keyword>
<comment type="catalytic activity">
    <reaction evidence="4">
        <text>[thioredoxin]-disulfide + sulfite + AMP + 2 H(+) = adenosine 5'-phosphosulfate + [thioredoxin]-dithiol</text>
        <dbReference type="Rhea" id="RHEA:21976"/>
        <dbReference type="Rhea" id="RHEA-COMP:10698"/>
        <dbReference type="Rhea" id="RHEA-COMP:10700"/>
        <dbReference type="ChEBI" id="CHEBI:15378"/>
        <dbReference type="ChEBI" id="CHEBI:17359"/>
        <dbReference type="ChEBI" id="CHEBI:29950"/>
        <dbReference type="ChEBI" id="CHEBI:50058"/>
        <dbReference type="ChEBI" id="CHEBI:58243"/>
        <dbReference type="ChEBI" id="CHEBI:456215"/>
        <dbReference type="EC" id="1.8.4.10"/>
    </reaction>
</comment>
<dbReference type="PANTHER" id="PTHR46509:SF1">
    <property type="entry name" value="PHOSPHOADENOSINE PHOSPHOSULFATE REDUCTASE"/>
    <property type="match status" value="1"/>
</dbReference>
<dbReference type="InterPro" id="IPR004511">
    <property type="entry name" value="PAPS/APS_Rdtase"/>
</dbReference>
<feature type="binding site" evidence="4">
    <location>
        <position position="126"/>
    </location>
    <ligand>
        <name>[4Fe-4S] cluster</name>
        <dbReference type="ChEBI" id="CHEBI:49883"/>
    </ligand>
</feature>
<keyword evidence="4" id="KW-0411">Iron-sulfur</keyword>
<keyword evidence="4" id="KW-0408">Iron</keyword>
<dbReference type="GO" id="GO:0046872">
    <property type="term" value="F:metal ion binding"/>
    <property type="evidence" value="ECO:0007669"/>
    <property type="project" value="UniProtKB-KW"/>
</dbReference>
<keyword evidence="6" id="KW-0328">Glycosyltransferase</keyword>
<dbReference type="EC" id="1.8.4.10" evidence="4"/>
<evidence type="ECO:0000313" key="6">
    <source>
        <dbReference type="EMBL" id="ERL47141.1"/>
    </source>
</evidence>
<comment type="pathway">
    <text evidence="3 4">Sulfur metabolism; hydrogen sulfide biosynthesis; sulfite from sulfate.</text>
</comment>
<evidence type="ECO:0000256" key="3">
    <source>
        <dbReference type="ARBA" id="ARBA00024327"/>
    </source>
</evidence>
<dbReference type="InterPro" id="IPR002500">
    <property type="entry name" value="PAPS_reduct_dom"/>
</dbReference>
<dbReference type="NCBIfam" id="NF002537">
    <property type="entry name" value="PRK02090.1"/>
    <property type="match status" value="1"/>
</dbReference>
<evidence type="ECO:0000256" key="4">
    <source>
        <dbReference type="HAMAP-Rule" id="MF_00063"/>
    </source>
</evidence>
<comment type="similarity">
    <text evidence="1 4">Belongs to the PAPS reductase family. CysH subfamily.</text>
</comment>
<name>U2XWD1_9PROT</name>
<accession>U2XWD1</accession>
<dbReference type="GO" id="GO:0016757">
    <property type="term" value="F:glycosyltransferase activity"/>
    <property type="evidence" value="ECO:0007669"/>
    <property type="project" value="UniProtKB-KW"/>
</dbReference>
<sequence>MSIKDREVLEENLTLEATEMLVRTAELSAVEFLTTILRDEFKDEICVVSSFGAESAVLLHMVAQIDPTTPVIFLNTGKLFGETLRYRDRLQTLLGLTDVRSIGPHPTDLAEKDSNEDLWQKNNDLCCHIRKFLPQQRALKGFKAVLTGRKRFQTTQRSSMQRIEIDDEAAARLRVNPLVDFTLDDLQAYLETHNLPKHPLVKDGYLSIGCMPCTDKVKEGDDYRSGRWSEQDKEECGMHGTEFVYGEGI</sequence>
<dbReference type="GO" id="GO:0005737">
    <property type="term" value="C:cytoplasm"/>
    <property type="evidence" value="ECO:0007669"/>
    <property type="project" value="UniProtKB-SubCell"/>
</dbReference>
<keyword evidence="7" id="KW-1185">Reference proteome</keyword>
<feature type="active site" description="Nucleophile; cysteine thiosulfonate intermediate" evidence="4">
    <location>
        <position position="236"/>
    </location>
</feature>
<keyword evidence="6" id="KW-0808">Transferase</keyword>
<dbReference type="InterPro" id="IPR014729">
    <property type="entry name" value="Rossmann-like_a/b/a_fold"/>
</dbReference>
<protein>
    <recommendedName>
        <fullName evidence="4">Adenosine 5'-phosphosulfate reductase</fullName>
        <shortName evidence="4">APS reductase</shortName>
        <ecNumber evidence="4">1.8.4.10</ecNumber>
    </recommendedName>
    <alternativeName>
        <fullName evidence="4">5'-adenylylsulfate reductase</fullName>
    </alternativeName>
    <alternativeName>
        <fullName evidence="4">Thioredoxin-dependent 5'-adenylylsulfate reductase</fullName>
    </alternativeName>
</protein>
<dbReference type="SUPFAM" id="SSF52402">
    <property type="entry name" value="Adenine nucleotide alpha hydrolases-like"/>
    <property type="match status" value="1"/>
</dbReference>
<dbReference type="GO" id="GO:0043866">
    <property type="term" value="F:adenylyl-sulfate reductase (thioredoxin) activity"/>
    <property type="evidence" value="ECO:0007669"/>
    <property type="project" value="UniProtKB-EC"/>
</dbReference>
<comment type="function">
    <text evidence="4">Catalyzes the formation of sulfite from adenosine 5'-phosphosulfate (APS) using thioredoxin as an electron donor.</text>
</comment>
<evidence type="ECO:0000313" key="7">
    <source>
        <dbReference type="Proteomes" id="UP000016762"/>
    </source>
</evidence>
<reference evidence="6 7" key="1">
    <citation type="journal article" date="2014" name="FEMS Microbiol. Ecol.">
        <title>Genomic differentiation among two strains of the PS1 clade isolated from geographically separated marine habitats.</title>
        <authorList>
            <person name="Jimenez-Infante F."/>
            <person name="Ngugi D.K."/>
            <person name="Alam I."/>
            <person name="Rashid M."/>
            <person name="Baalawi W."/>
            <person name="Kamau A.A."/>
            <person name="Bajic V.B."/>
            <person name="Stingl U."/>
        </authorList>
    </citation>
    <scope>NUCLEOTIDE SEQUENCE [LARGE SCALE GENOMIC DNA]</scope>
    <source>
        <strain evidence="6 7">RS24</strain>
    </source>
</reference>
<dbReference type="AlphaFoldDB" id="U2XWD1"/>
<evidence type="ECO:0000259" key="5">
    <source>
        <dbReference type="Pfam" id="PF01507"/>
    </source>
</evidence>